<reference evidence="2" key="2">
    <citation type="submission" date="2015-01" db="EMBL/GenBank/DDBJ databases">
        <title>Evolutionary Origins and Diversification of the Mycorrhizal Mutualists.</title>
        <authorList>
            <consortium name="DOE Joint Genome Institute"/>
            <consortium name="Mycorrhizal Genomics Consortium"/>
            <person name="Kohler A."/>
            <person name="Kuo A."/>
            <person name="Nagy L.G."/>
            <person name="Floudas D."/>
            <person name="Copeland A."/>
            <person name="Barry K.W."/>
            <person name="Cichocki N."/>
            <person name="Veneault-Fourrey C."/>
            <person name="LaButti K."/>
            <person name="Lindquist E.A."/>
            <person name="Lipzen A."/>
            <person name="Lundell T."/>
            <person name="Morin E."/>
            <person name="Murat C."/>
            <person name="Riley R."/>
            <person name="Ohm R."/>
            <person name="Sun H."/>
            <person name="Tunlid A."/>
            <person name="Henrissat B."/>
            <person name="Grigoriev I.V."/>
            <person name="Hibbett D.S."/>
            <person name="Martin F."/>
        </authorList>
    </citation>
    <scope>NUCLEOTIDE SEQUENCE [LARGE SCALE GENOMIC DNA]</scope>
    <source>
        <strain evidence="2">F 1598</strain>
    </source>
</reference>
<evidence type="ECO:0000313" key="1">
    <source>
        <dbReference type="EMBL" id="KIM88283.1"/>
    </source>
</evidence>
<organism evidence="1 2">
    <name type="scientific">Piloderma croceum (strain F 1598)</name>
    <dbReference type="NCBI Taxonomy" id="765440"/>
    <lineage>
        <taxon>Eukaryota</taxon>
        <taxon>Fungi</taxon>
        <taxon>Dikarya</taxon>
        <taxon>Basidiomycota</taxon>
        <taxon>Agaricomycotina</taxon>
        <taxon>Agaricomycetes</taxon>
        <taxon>Agaricomycetidae</taxon>
        <taxon>Atheliales</taxon>
        <taxon>Atheliaceae</taxon>
        <taxon>Piloderma</taxon>
    </lineage>
</organism>
<keyword evidence="2" id="KW-1185">Reference proteome</keyword>
<dbReference type="Proteomes" id="UP000054166">
    <property type="component" value="Unassembled WGS sequence"/>
</dbReference>
<protein>
    <submittedName>
        <fullName evidence="1">Uncharacterized protein</fullName>
    </submittedName>
</protein>
<dbReference type="AlphaFoldDB" id="A0A0C3BP72"/>
<name>A0A0C3BP72_PILCF</name>
<dbReference type="HOGENOM" id="CLU_051530_3_0_1"/>
<dbReference type="InParanoid" id="A0A0C3BP72"/>
<reference evidence="1 2" key="1">
    <citation type="submission" date="2014-04" db="EMBL/GenBank/DDBJ databases">
        <authorList>
            <consortium name="DOE Joint Genome Institute"/>
            <person name="Kuo A."/>
            <person name="Tarkka M."/>
            <person name="Buscot F."/>
            <person name="Kohler A."/>
            <person name="Nagy L.G."/>
            <person name="Floudas D."/>
            <person name="Copeland A."/>
            <person name="Barry K.W."/>
            <person name="Cichocki N."/>
            <person name="Veneault-Fourrey C."/>
            <person name="LaButti K."/>
            <person name="Lindquist E.A."/>
            <person name="Lipzen A."/>
            <person name="Lundell T."/>
            <person name="Morin E."/>
            <person name="Murat C."/>
            <person name="Sun H."/>
            <person name="Tunlid A."/>
            <person name="Henrissat B."/>
            <person name="Grigoriev I.V."/>
            <person name="Hibbett D.S."/>
            <person name="Martin F."/>
            <person name="Nordberg H.P."/>
            <person name="Cantor M.N."/>
            <person name="Hua S.X."/>
        </authorList>
    </citation>
    <scope>NUCLEOTIDE SEQUENCE [LARGE SCALE GENOMIC DNA]</scope>
    <source>
        <strain evidence="1 2">F 1598</strain>
    </source>
</reference>
<sequence length="196" mass="21567">MSCVRYSPSFDTLVQALSALRTYGATPKSVITSSNSLHHVLLTYASSRPLDLFALAAEHDLNDLAVATSAHLLSISLSTISDEMATRIGPIYLKRLFFMHLGRAEVLRTILLPPPYPHTPTSECGYAQQNNLTRAWTLASAYLAWDARADLSTDAIEAALTPLGDHLSCGLCRTGLTERIKILIIRWSTIKRTIQI</sequence>
<evidence type="ECO:0000313" key="2">
    <source>
        <dbReference type="Proteomes" id="UP000054166"/>
    </source>
</evidence>
<gene>
    <name evidence="1" type="ORF">PILCRDRAFT_814190</name>
</gene>
<dbReference type="OrthoDB" id="3265815at2759"/>
<dbReference type="STRING" id="765440.A0A0C3BP72"/>
<dbReference type="EMBL" id="KN832977">
    <property type="protein sequence ID" value="KIM88283.1"/>
    <property type="molecule type" value="Genomic_DNA"/>
</dbReference>
<accession>A0A0C3BP72</accession>
<proteinExistence type="predicted"/>